<evidence type="ECO:0000256" key="3">
    <source>
        <dbReference type="ARBA" id="ARBA00023002"/>
    </source>
</evidence>
<keyword evidence="3" id="KW-0560">Oxidoreductase</keyword>
<reference evidence="6 7" key="1">
    <citation type="submission" date="2019-08" db="EMBL/GenBank/DDBJ databases">
        <authorList>
            <person name="Peeters C."/>
        </authorList>
    </citation>
    <scope>NUCLEOTIDE SEQUENCE [LARGE SCALE GENOMIC DNA]</scope>
    <source>
        <strain evidence="6 7">LMG 31115</strain>
    </source>
</reference>
<evidence type="ECO:0000256" key="4">
    <source>
        <dbReference type="ARBA" id="ARBA00023033"/>
    </source>
</evidence>
<gene>
    <name evidence="6" type="ORF">PIN31115_03690</name>
</gene>
<dbReference type="Gene3D" id="3.20.20.30">
    <property type="entry name" value="Luciferase-like domain"/>
    <property type="match status" value="1"/>
</dbReference>
<protein>
    <submittedName>
        <fullName evidence="6">Alkanesulfonate monooxygenase</fullName>
    </submittedName>
</protein>
<dbReference type="RefSeq" id="WP_150685280.1">
    <property type="nucleotide sequence ID" value="NZ_CABPSI010000004.1"/>
</dbReference>
<keyword evidence="1" id="KW-0285">Flavoprotein</keyword>
<dbReference type="SUPFAM" id="SSF51679">
    <property type="entry name" value="Bacterial luciferase-like"/>
    <property type="match status" value="1"/>
</dbReference>
<organism evidence="6 7">
    <name type="scientific">Pandoraea iniqua</name>
    <dbReference type="NCBI Taxonomy" id="2508288"/>
    <lineage>
        <taxon>Bacteria</taxon>
        <taxon>Pseudomonadati</taxon>
        <taxon>Pseudomonadota</taxon>
        <taxon>Betaproteobacteria</taxon>
        <taxon>Burkholderiales</taxon>
        <taxon>Burkholderiaceae</taxon>
        <taxon>Pandoraea</taxon>
    </lineage>
</organism>
<keyword evidence="4 6" id="KW-0503">Monooxygenase</keyword>
<dbReference type="Pfam" id="PF00296">
    <property type="entry name" value="Bac_luciferase"/>
    <property type="match status" value="1"/>
</dbReference>
<sequence length="363" mass="39208">MSVEIIGMITAAPGSEVDQPSGAAVDPAFVTRMAQAHETAGFDRALIGYFSNGPEGSIVSSYVAAATQRLGILLAYRPGVIAAPLAARQLATLDQFSRGRIALNVVSGGNDADLRRDGDFLEHDARYARTDEYLDALKRIWTADAPVDFEGKHYRFEQASPAVKTWRQPHIPIYFSGASEAAIDVAARHADTYMLWGEPLDAVEQLIGRVRTAAQKYGRTPRFSISFRPIVADTEAEAWARADDVLRQVKATRASLGLHVEAPENVGSQRLLAAAQQGNVLDERLWMGVAKATGARWNSTALVGTPEQVAHALGRYYELGVDTFLIRGFDPLGDTIRYGGTLIPAIRRHIAGLAGAAGVRRAA</sequence>
<dbReference type="PANTHER" id="PTHR42847:SF9">
    <property type="entry name" value="BLL6451 PROTEIN"/>
    <property type="match status" value="1"/>
</dbReference>
<evidence type="ECO:0000313" key="7">
    <source>
        <dbReference type="Proteomes" id="UP000333828"/>
    </source>
</evidence>
<keyword evidence="7" id="KW-1185">Reference proteome</keyword>
<dbReference type="InterPro" id="IPR050172">
    <property type="entry name" value="SsuD_RutA_monooxygenase"/>
</dbReference>
<feature type="domain" description="Luciferase-like" evidence="5">
    <location>
        <begin position="18"/>
        <end position="323"/>
    </location>
</feature>
<accession>A0A5E4X721</accession>
<dbReference type="AlphaFoldDB" id="A0A5E4X721"/>
<keyword evidence="2" id="KW-0288">FMN</keyword>
<evidence type="ECO:0000259" key="5">
    <source>
        <dbReference type="Pfam" id="PF00296"/>
    </source>
</evidence>
<dbReference type="InterPro" id="IPR036661">
    <property type="entry name" value="Luciferase-like_sf"/>
</dbReference>
<dbReference type="InterPro" id="IPR011251">
    <property type="entry name" value="Luciferase-like_dom"/>
</dbReference>
<dbReference type="CDD" id="cd01094">
    <property type="entry name" value="Alkanesulfonate_monoxygenase"/>
    <property type="match status" value="1"/>
</dbReference>
<evidence type="ECO:0000313" key="6">
    <source>
        <dbReference type="EMBL" id="VVE32134.1"/>
    </source>
</evidence>
<name>A0A5E4X721_9BURK</name>
<dbReference type="Proteomes" id="UP000333828">
    <property type="component" value="Unassembled WGS sequence"/>
</dbReference>
<evidence type="ECO:0000256" key="2">
    <source>
        <dbReference type="ARBA" id="ARBA00022643"/>
    </source>
</evidence>
<dbReference type="GO" id="GO:0008726">
    <property type="term" value="F:alkanesulfonate monooxygenase activity"/>
    <property type="evidence" value="ECO:0007669"/>
    <property type="project" value="TreeGrafter"/>
</dbReference>
<dbReference type="EMBL" id="CABPSI010000004">
    <property type="protein sequence ID" value="VVE32134.1"/>
    <property type="molecule type" value="Genomic_DNA"/>
</dbReference>
<dbReference type="GO" id="GO:0046306">
    <property type="term" value="P:alkanesulfonate catabolic process"/>
    <property type="evidence" value="ECO:0007669"/>
    <property type="project" value="TreeGrafter"/>
</dbReference>
<proteinExistence type="predicted"/>
<dbReference type="PANTHER" id="PTHR42847">
    <property type="entry name" value="ALKANESULFONATE MONOOXYGENASE"/>
    <property type="match status" value="1"/>
</dbReference>
<evidence type="ECO:0000256" key="1">
    <source>
        <dbReference type="ARBA" id="ARBA00022630"/>
    </source>
</evidence>